<gene>
    <name evidence="3" type="ORF">BDZ85DRAFT_311339</name>
</gene>
<reference evidence="4" key="1">
    <citation type="journal article" date="2020" name="Stud. Mycol.">
        <title>101 Dothideomycetes genomes: A test case for predicting lifestyles and emergence of pathogens.</title>
        <authorList>
            <person name="Haridas S."/>
            <person name="Albert R."/>
            <person name="Binder M."/>
            <person name="Bloem J."/>
            <person name="LaButti K."/>
            <person name="Salamov A."/>
            <person name="Andreopoulos B."/>
            <person name="Baker S."/>
            <person name="Barry K."/>
            <person name="Bills G."/>
            <person name="Bluhm B."/>
            <person name="Cannon C."/>
            <person name="Castanera R."/>
            <person name="Culley D."/>
            <person name="Daum C."/>
            <person name="Ezra D."/>
            <person name="Gonzalez J."/>
            <person name="Henrissat B."/>
            <person name="Kuo A."/>
            <person name="Liang C."/>
            <person name="Lipzen A."/>
            <person name="Lutzoni F."/>
            <person name="Magnuson J."/>
            <person name="Mondo S."/>
            <person name="Nolan M."/>
            <person name="Ohm R."/>
            <person name="Pangilinan J."/>
            <person name="Park H.-J."/>
            <person name="Ramirez L."/>
            <person name="Alfaro M."/>
            <person name="Sun H."/>
            <person name="Tritt A."/>
            <person name="Yoshinaga Y."/>
            <person name="Zwiers L.-H."/>
            <person name="Turgeon B."/>
            <person name="Goodwin S."/>
            <person name="Spatafora J."/>
            <person name="Crous P."/>
            <person name="Grigoriev I."/>
        </authorList>
    </citation>
    <scope>NUCLEOTIDE SEQUENCE [LARGE SCALE GENOMIC DNA]</scope>
    <source>
        <strain evidence="4">CECT 20119</strain>
    </source>
</reference>
<protein>
    <submittedName>
        <fullName evidence="3">Uncharacterized protein</fullName>
    </submittedName>
</protein>
<name>A0A6A6GCG9_9PEZI</name>
<keyword evidence="1" id="KW-0175">Coiled coil</keyword>
<feature type="compositionally biased region" description="Basic and acidic residues" evidence="2">
    <location>
        <begin position="146"/>
        <end position="159"/>
    </location>
</feature>
<evidence type="ECO:0000256" key="1">
    <source>
        <dbReference type="SAM" id="Coils"/>
    </source>
</evidence>
<sequence>MVRILVVKFSNNSMRYKVASASSSPFLLQATPPSLLFLRQYSITNCQPKARLDTLAPSRTFSPLIRRQSCLQRKDNAKKTGLHGFKTVADKTATGPVNKARVNKNRKTGGYTLGNMAAGSSDRGTVKTKATEKLLTGGDELADLSEENKSKQKFLDSKMDTTSANGGHSSDEYEDSSDKDSDGVADEEALVNKRKALVVAVKQLKKDIKSLDAKLAAKAVEAEAMRPRGPEAVRNEGPADVEVGNESEVTSGNAGGDQGDVAGGATGGAEGTA</sequence>
<organism evidence="3 4">
    <name type="scientific">Elsinoe ampelina</name>
    <dbReference type="NCBI Taxonomy" id="302913"/>
    <lineage>
        <taxon>Eukaryota</taxon>
        <taxon>Fungi</taxon>
        <taxon>Dikarya</taxon>
        <taxon>Ascomycota</taxon>
        <taxon>Pezizomycotina</taxon>
        <taxon>Dothideomycetes</taxon>
        <taxon>Dothideomycetidae</taxon>
        <taxon>Myriangiales</taxon>
        <taxon>Elsinoaceae</taxon>
        <taxon>Elsinoe</taxon>
    </lineage>
</organism>
<evidence type="ECO:0000256" key="2">
    <source>
        <dbReference type="SAM" id="MobiDB-lite"/>
    </source>
</evidence>
<dbReference type="AlphaFoldDB" id="A0A6A6GCG9"/>
<feature type="region of interest" description="Disordered" evidence="2">
    <location>
        <begin position="101"/>
        <end position="185"/>
    </location>
</feature>
<evidence type="ECO:0000313" key="4">
    <source>
        <dbReference type="Proteomes" id="UP000799538"/>
    </source>
</evidence>
<feature type="compositionally biased region" description="Basic and acidic residues" evidence="2">
    <location>
        <begin position="222"/>
        <end position="234"/>
    </location>
</feature>
<dbReference type="Proteomes" id="UP000799538">
    <property type="component" value="Unassembled WGS sequence"/>
</dbReference>
<proteinExistence type="predicted"/>
<accession>A0A6A6GCG9</accession>
<feature type="region of interest" description="Disordered" evidence="2">
    <location>
        <begin position="222"/>
        <end position="273"/>
    </location>
</feature>
<dbReference type="OrthoDB" id="10604498at2759"/>
<feature type="compositionally biased region" description="Gly residues" evidence="2">
    <location>
        <begin position="253"/>
        <end position="273"/>
    </location>
</feature>
<dbReference type="EMBL" id="ML992506">
    <property type="protein sequence ID" value="KAF2223402.1"/>
    <property type="molecule type" value="Genomic_DNA"/>
</dbReference>
<feature type="coiled-coil region" evidence="1">
    <location>
        <begin position="194"/>
        <end position="221"/>
    </location>
</feature>
<evidence type="ECO:0000313" key="3">
    <source>
        <dbReference type="EMBL" id="KAF2223402.1"/>
    </source>
</evidence>
<keyword evidence="4" id="KW-1185">Reference proteome</keyword>